<dbReference type="SUPFAM" id="SSF53822">
    <property type="entry name" value="Periplasmic binding protein-like I"/>
    <property type="match status" value="1"/>
</dbReference>
<reference evidence="5" key="1">
    <citation type="journal article" date="2014" name="Genome Announc.">
        <title>Draft genome sequences of the altered schaedler flora, a defined bacterial community from gnotobiotic mice.</title>
        <authorList>
            <person name="Wannemuehler M.J."/>
            <person name="Overstreet A.M."/>
            <person name="Ward D.V."/>
            <person name="Phillips G.J."/>
        </authorList>
    </citation>
    <scope>NUCLEOTIDE SEQUENCE</scope>
    <source>
        <strain evidence="5">ASF457</strain>
    </source>
</reference>
<keyword evidence="6" id="KW-1185">Reference proteome</keyword>
<dbReference type="KEGG" id="msch:N508_000679"/>
<evidence type="ECO:0000256" key="2">
    <source>
        <dbReference type="ARBA" id="ARBA00022448"/>
    </source>
</evidence>
<dbReference type="Gene3D" id="3.40.50.2300">
    <property type="match status" value="2"/>
</dbReference>
<keyword evidence="3" id="KW-0732">Signal</keyword>
<name>V2QKM4_9BACT</name>
<evidence type="ECO:0000256" key="4">
    <source>
        <dbReference type="ARBA" id="ARBA00022970"/>
    </source>
</evidence>
<dbReference type="Proteomes" id="UP000017429">
    <property type="component" value="Chromosome"/>
</dbReference>
<dbReference type="PANTHER" id="PTHR30483:SF6">
    <property type="entry name" value="PERIPLASMIC BINDING PROTEIN OF ABC TRANSPORTER FOR NATURAL AMINO ACIDS"/>
    <property type="match status" value="1"/>
</dbReference>
<dbReference type="PRINTS" id="PR00337">
    <property type="entry name" value="LEUILEVALBP"/>
</dbReference>
<dbReference type="AlphaFoldDB" id="V2QKM4"/>
<dbReference type="CDD" id="cd06347">
    <property type="entry name" value="PBP1_ABC_LivK_ligand_binding-like"/>
    <property type="match status" value="1"/>
</dbReference>
<evidence type="ECO:0000256" key="3">
    <source>
        <dbReference type="ARBA" id="ARBA00022729"/>
    </source>
</evidence>
<reference evidence="5" key="2">
    <citation type="submission" date="2022-05" db="EMBL/GenBank/DDBJ databases">
        <authorList>
            <person name="Proctor A.L."/>
            <person name="Phillips G.J."/>
            <person name="Wannemuehler M.J."/>
        </authorList>
    </citation>
    <scope>NUCLEOTIDE SEQUENCE</scope>
    <source>
        <strain evidence="5">ASF457</strain>
    </source>
</reference>
<dbReference type="EMBL" id="CP097562">
    <property type="protein sequence ID" value="USF23614.1"/>
    <property type="molecule type" value="Genomic_DNA"/>
</dbReference>
<reference evidence="5" key="3">
    <citation type="submission" date="2022-06" db="EMBL/GenBank/DDBJ databases">
        <title>Resources to Facilitate Use of the Altered Schaedler Flora (ASF) Mouse Model to Study Microbiome Function.</title>
        <authorList>
            <person name="Proctor A."/>
            <person name="Parvinroo S."/>
            <person name="Richie T."/>
            <person name="Jia X."/>
            <person name="Lee S.T.M."/>
            <person name="Karp P.D."/>
            <person name="Paley S."/>
            <person name="Kostic A.D."/>
            <person name="Pierre J.F."/>
            <person name="Wannemuehler M.J."/>
            <person name="Phillips G.J."/>
        </authorList>
    </citation>
    <scope>NUCLEOTIDE SEQUENCE</scope>
    <source>
        <strain evidence="5">ASF457</strain>
    </source>
</reference>
<comment type="similarity">
    <text evidence="1">Belongs to the leucine-binding protein family.</text>
</comment>
<evidence type="ECO:0000313" key="6">
    <source>
        <dbReference type="Proteomes" id="UP000017429"/>
    </source>
</evidence>
<dbReference type="InterPro" id="IPR000709">
    <property type="entry name" value="Leu_Ile_Val-bd"/>
</dbReference>
<proteinExistence type="inferred from homology"/>
<evidence type="ECO:0000313" key="5">
    <source>
        <dbReference type="EMBL" id="USF23614.1"/>
    </source>
</evidence>
<dbReference type="InterPro" id="IPR028081">
    <property type="entry name" value="Leu-bd"/>
</dbReference>
<keyword evidence="2" id="KW-0813">Transport</keyword>
<dbReference type="InterPro" id="IPR028082">
    <property type="entry name" value="Peripla_BP_I"/>
</dbReference>
<dbReference type="eggNOG" id="COG0683">
    <property type="taxonomic scope" value="Bacteria"/>
</dbReference>
<dbReference type="InterPro" id="IPR051010">
    <property type="entry name" value="BCAA_transport"/>
</dbReference>
<gene>
    <name evidence="5" type="ORF">N508_000679</name>
</gene>
<dbReference type="Pfam" id="PF13458">
    <property type="entry name" value="Peripla_BP_6"/>
    <property type="match status" value="1"/>
</dbReference>
<protein>
    <submittedName>
        <fullName evidence="5">Leu/Ile/Val-binding protein</fullName>
    </submittedName>
</protein>
<dbReference type="OrthoDB" id="9791590at2"/>
<keyword evidence="4" id="KW-0029">Amino-acid transport</keyword>
<sequence>MSFKKLLLITALSVFAVLSLAGCKKAGNNNASSDADVLIIGGQNPETGPIADYGSKTVLGAQIAFEEINADGGVNGKKIKFAHYDSRGEKTDAVNLTRRLLKENSCAIIGEITSGSFLAMRELASDGGTVAISTGATAEHVTERRTGDGYEHIPFAFRNTLQDSDGALSLTKYLVHNKGFKKIALITSTNNEYSVGLSNFFRDAVKNAGGTVVIEQSINDGDTDVSAQITSIKNSDVDAVIFTGYYQEAARLLLAKQTQGLKAPLVGGDGFQSPDLWNIAGDAAVGAMFFTAFFAEIDSPNIQSFKAKMLAKGKEADTFSAQGYDAAYLLVEAMKAANVTDCSDASQRDAIRAKLMEIKDFEGITGKMSIDATGSAVKEPFLLEVVKKADGSFGTQNLN</sequence>
<dbReference type="PROSITE" id="PS51257">
    <property type="entry name" value="PROKAR_LIPOPROTEIN"/>
    <property type="match status" value="1"/>
</dbReference>
<accession>V2QKM4</accession>
<dbReference type="GO" id="GO:0006865">
    <property type="term" value="P:amino acid transport"/>
    <property type="evidence" value="ECO:0007669"/>
    <property type="project" value="UniProtKB-KW"/>
</dbReference>
<organism evidence="5 6">
    <name type="scientific">Mucispirillum schaedleri ASF457</name>
    <dbReference type="NCBI Taxonomy" id="1379858"/>
    <lineage>
        <taxon>Bacteria</taxon>
        <taxon>Pseudomonadati</taxon>
        <taxon>Deferribacterota</taxon>
        <taxon>Deferribacteres</taxon>
        <taxon>Deferribacterales</taxon>
        <taxon>Mucispirillaceae</taxon>
        <taxon>Mucispirillum</taxon>
    </lineage>
</organism>
<dbReference type="PANTHER" id="PTHR30483">
    <property type="entry name" value="LEUCINE-SPECIFIC-BINDING PROTEIN"/>
    <property type="match status" value="1"/>
</dbReference>
<evidence type="ECO:0000256" key="1">
    <source>
        <dbReference type="ARBA" id="ARBA00010062"/>
    </source>
</evidence>
<dbReference type="RefSeq" id="WP_023274987.1">
    <property type="nucleotide sequence ID" value="NZ_CP097562.1"/>
</dbReference>